<dbReference type="RefSeq" id="WP_261969337.1">
    <property type="nucleotide sequence ID" value="NZ_JAHHZF010000007.1"/>
</dbReference>
<sequence length="128" mass="14539">MQRELPEDSLIPRPGHPVSSEINRYSVRAEKAGEMIKNFGKIRQQYDLDFDDVAILLACGRINFGSRKYQFSYVQAANVSSIADYIAMPRETVRRRLQILDTKRLMARVAHGYIVSDLAAWSCLTGNS</sequence>
<proteinExistence type="predicted"/>
<dbReference type="AlphaFoldDB" id="A0A947DB15"/>
<organism evidence="1 2">
    <name type="scientific">Prosthecodimorpha staleyi</name>
    <dbReference type="NCBI Taxonomy" id="2840188"/>
    <lineage>
        <taxon>Bacteria</taxon>
        <taxon>Pseudomonadati</taxon>
        <taxon>Pseudomonadota</taxon>
        <taxon>Alphaproteobacteria</taxon>
        <taxon>Hyphomicrobiales</taxon>
        <taxon>Ancalomicrobiaceae</taxon>
        <taxon>Prosthecodimorpha</taxon>
    </lineage>
</organism>
<protein>
    <submittedName>
        <fullName evidence="1">Uncharacterized protein</fullName>
    </submittedName>
</protein>
<evidence type="ECO:0000313" key="1">
    <source>
        <dbReference type="EMBL" id="MBT9290744.1"/>
    </source>
</evidence>
<dbReference type="Proteomes" id="UP000766595">
    <property type="component" value="Unassembled WGS sequence"/>
</dbReference>
<dbReference type="EMBL" id="JAHHZF010000007">
    <property type="protein sequence ID" value="MBT9290744.1"/>
    <property type="molecule type" value="Genomic_DNA"/>
</dbReference>
<keyword evidence="2" id="KW-1185">Reference proteome</keyword>
<name>A0A947DB15_9HYPH</name>
<comment type="caution">
    <text evidence="1">The sequence shown here is derived from an EMBL/GenBank/DDBJ whole genome shotgun (WGS) entry which is preliminary data.</text>
</comment>
<gene>
    <name evidence="1" type="ORF">KL771_14845</name>
</gene>
<reference evidence="1 2" key="1">
    <citation type="submission" date="2021-06" db="EMBL/GenBank/DDBJ databases">
        <authorList>
            <person name="Grouzdev D.S."/>
            <person name="Koziaeva V."/>
        </authorList>
    </citation>
    <scope>NUCLEOTIDE SEQUENCE [LARGE SCALE GENOMIC DNA]</scope>
    <source>
        <strain evidence="1 2">22</strain>
    </source>
</reference>
<evidence type="ECO:0000313" key="2">
    <source>
        <dbReference type="Proteomes" id="UP000766595"/>
    </source>
</evidence>
<accession>A0A947DB15</accession>